<evidence type="ECO:0000313" key="2">
    <source>
        <dbReference type="Proteomes" id="UP001176941"/>
    </source>
</evidence>
<sequence length="139" mass="15261">MNKTLQSCTGRVDWICQFSCGYEVLGGLTISGGVLFTGITQNQADGVTTISNMVSFQWQRAREFLNFLTLAVKYSGQEKTHGLPFTAHWPELVTWLQCNPRGSGSEKLPVTGSKEMEIFGQEHRCSAHTVTCSASQPGL</sequence>
<organism evidence="1 2">
    <name type="scientific">Rangifer tarandus platyrhynchus</name>
    <name type="common">Svalbard reindeer</name>
    <dbReference type="NCBI Taxonomy" id="3082113"/>
    <lineage>
        <taxon>Eukaryota</taxon>
        <taxon>Metazoa</taxon>
        <taxon>Chordata</taxon>
        <taxon>Craniata</taxon>
        <taxon>Vertebrata</taxon>
        <taxon>Euteleostomi</taxon>
        <taxon>Mammalia</taxon>
        <taxon>Eutheria</taxon>
        <taxon>Laurasiatheria</taxon>
        <taxon>Artiodactyla</taxon>
        <taxon>Ruminantia</taxon>
        <taxon>Pecora</taxon>
        <taxon>Cervidae</taxon>
        <taxon>Odocoileinae</taxon>
        <taxon>Rangifer</taxon>
    </lineage>
</organism>
<accession>A0ABN8Y6A9</accession>
<reference evidence="1" key="1">
    <citation type="submission" date="2023-04" db="EMBL/GenBank/DDBJ databases">
        <authorList>
            <consortium name="ELIXIR-Norway"/>
        </authorList>
    </citation>
    <scope>NUCLEOTIDE SEQUENCE [LARGE SCALE GENOMIC DNA]</scope>
</reference>
<name>A0ABN8Y6A9_RANTA</name>
<keyword evidence="2" id="KW-1185">Reference proteome</keyword>
<proteinExistence type="predicted"/>
<gene>
    <name evidence="1" type="ORF">MRATA1EN1_LOCUS6072</name>
</gene>
<dbReference type="Proteomes" id="UP001176941">
    <property type="component" value="Chromosome 15"/>
</dbReference>
<protein>
    <submittedName>
        <fullName evidence="1">Uncharacterized protein</fullName>
    </submittedName>
</protein>
<dbReference type="EMBL" id="OX459951">
    <property type="protein sequence ID" value="CAI9157110.1"/>
    <property type="molecule type" value="Genomic_DNA"/>
</dbReference>
<evidence type="ECO:0000313" key="1">
    <source>
        <dbReference type="EMBL" id="CAI9157110.1"/>
    </source>
</evidence>